<reference evidence="1 2" key="1">
    <citation type="submission" date="2019-01" db="EMBL/GenBank/DDBJ databases">
        <title>Complete genome sequencing of Aequorivita sp. H23M31.</title>
        <authorList>
            <person name="Bae J.-W."/>
        </authorList>
    </citation>
    <scope>NUCLEOTIDE SEQUENCE [LARGE SCALE GENOMIC DNA]</scope>
    <source>
        <strain evidence="1 2">H23M31</strain>
    </source>
</reference>
<dbReference type="Proteomes" id="UP000285517">
    <property type="component" value="Chromosome"/>
</dbReference>
<evidence type="ECO:0000313" key="2">
    <source>
        <dbReference type="Proteomes" id="UP000285517"/>
    </source>
</evidence>
<evidence type="ECO:0000313" key="1">
    <source>
        <dbReference type="EMBL" id="QAA81423.1"/>
    </source>
</evidence>
<dbReference type="KEGG" id="aev:EI546_06620"/>
<dbReference type="RefSeq" id="WP_128249811.1">
    <property type="nucleotide sequence ID" value="NZ_CP034951.1"/>
</dbReference>
<accession>A0A410G2E8</accession>
<organism evidence="1 2">
    <name type="scientific">Aequorivita ciconiae</name>
    <dbReference type="NCBI Taxonomy" id="2494375"/>
    <lineage>
        <taxon>Bacteria</taxon>
        <taxon>Pseudomonadati</taxon>
        <taxon>Bacteroidota</taxon>
        <taxon>Flavobacteriia</taxon>
        <taxon>Flavobacteriales</taxon>
        <taxon>Flavobacteriaceae</taxon>
        <taxon>Aequorivita</taxon>
    </lineage>
</organism>
<proteinExistence type="predicted"/>
<gene>
    <name evidence="1" type="ORF">EI546_06620</name>
</gene>
<keyword evidence="2" id="KW-1185">Reference proteome</keyword>
<dbReference type="AlphaFoldDB" id="A0A410G2E8"/>
<dbReference type="EMBL" id="CP034951">
    <property type="protein sequence ID" value="QAA81423.1"/>
    <property type="molecule type" value="Genomic_DNA"/>
</dbReference>
<sequence>MKAVLITLSLFVFFKMGAQDGYNQSREHYMSIQALTQDLTKDEACDLADLLISNVGYDYSFWRISETSTSLTYIFTLKKAVMNRNEVNLLTIEFRKTATGFDFADLKVFSETADAIYVWSRVFLPGSSWDMIRANYKYRDLISPDGKVKIRLLHGDQIKKFQTDRKSKFE</sequence>
<name>A0A410G2E8_9FLAO</name>
<protein>
    <submittedName>
        <fullName evidence="1">Uncharacterized protein</fullName>
    </submittedName>
</protein>